<evidence type="ECO:0000256" key="1">
    <source>
        <dbReference type="ARBA" id="ARBA00001554"/>
    </source>
</evidence>
<evidence type="ECO:0000256" key="3">
    <source>
        <dbReference type="ARBA" id="ARBA00023239"/>
    </source>
</evidence>
<dbReference type="Gene3D" id="3.30.1360.20">
    <property type="entry name" value="Transcriptional coactivator/pterin dehydratase"/>
    <property type="match status" value="1"/>
</dbReference>
<dbReference type="HAMAP" id="MF_00434">
    <property type="entry name" value="Pterin_4_alpha"/>
    <property type="match status" value="1"/>
</dbReference>
<reference evidence="5" key="1">
    <citation type="journal article" date="2010" name="ISME J.">
        <title>Metagenome of the Mediterranean deep chlorophyll maximum studied by direct and fosmid library 454 pyrosequencing.</title>
        <authorList>
            <person name="Ghai R."/>
            <person name="Martin-Cuadrado A.B."/>
            <person name="Molto A.G."/>
            <person name="Heredia I.G."/>
            <person name="Cabrera R."/>
            <person name="Martin J."/>
            <person name="Verdu M."/>
            <person name="Deschamps P."/>
            <person name="Moreira D."/>
            <person name="Lopez-Garcia P."/>
            <person name="Mira A."/>
            <person name="Rodriguez-Valera F."/>
        </authorList>
    </citation>
    <scope>NUCLEOTIDE SEQUENCE</scope>
</reference>
<dbReference type="PANTHER" id="PTHR42805">
    <property type="entry name" value="PTERIN-4-ALPHA-CARBINOLAMINE DEHYDRATASE-RELATED"/>
    <property type="match status" value="1"/>
</dbReference>
<dbReference type="EMBL" id="GU942985">
    <property type="protein sequence ID" value="ADD93511.1"/>
    <property type="molecule type" value="Genomic_DNA"/>
</dbReference>
<accession>D6PCR0</accession>
<protein>
    <recommendedName>
        <fullName evidence="4">Putative pterin-4-alpha-carbinolamine dehydratase</fullName>
        <shortName evidence="4">PHS</shortName>
        <ecNumber evidence="4">4.2.1.96</ecNumber>
    </recommendedName>
    <alternativeName>
        <fullName evidence="4">4-alpha-hydroxy-tetrahydropterin dehydratase</fullName>
    </alternativeName>
    <alternativeName>
        <fullName evidence="4">Pterin carbinolamine dehydratase</fullName>
        <shortName evidence="4">PCD</shortName>
    </alternativeName>
</protein>
<dbReference type="GO" id="GO:0006729">
    <property type="term" value="P:tetrahydrobiopterin biosynthetic process"/>
    <property type="evidence" value="ECO:0007669"/>
    <property type="project" value="InterPro"/>
</dbReference>
<comment type="similarity">
    <text evidence="2 4">Belongs to the pterin-4-alpha-carbinolamine dehydratase family.</text>
</comment>
<name>D6PCR0_9BACT</name>
<organism evidence="5">
    <name type="scientific">uncultured marine bacterium MedDCM-OCT-S04-C13</name>
    <dbReference type="NCBI Taxonomy" id="743052"/>
    <lineage>
        <taxon>Bacteria</taxon>
        <taxon>environmental samples</taxon>
    </lineage>
</organism>
<evidence type="ECO:0000256" key="4">
    <source>
        <dbReference type="HAMAP-Rule" id="MF_00434"/>
    </source>
</evidence>
<evidence type="ECO:0000313" key="5">
    <source>
        <dbReference type="EMBL" id="ADD93511.1"/>
    </source>
</evidence>
<dbReference type="PANTHER" id="PTHR42805:SF1">
    <property type="entry name" value="PTERIN-4-ALPHA-CARBINOLAMINE DEHYDRATASE-RELATED"/>
    <property type="match status" value="1"/>
</dbReference>
<proteinExistence type="inferred from homology"/>
<keyword evidence="3 4" id="KW-0456">Lyase</keyword>
<dbReference type="GO" id="GO:0008124">
    <property type="term" value="F:4-alpha-hydroxytetrahydrobiopterin dehydratase activity"/>
    <property type="evidence" value="ECO:0007669"/>
    <property type="project" value="UniProtKB-UniRule"/>
</dbReference>
<dbReference type="Pfam" id="PF01329">
    <property type="entry name" value="Pterin_4a"/>
    <property type="match status" value="1"/>
</dbReference>
<dbReference type="InterPro" id="IPR036428">
    <property type="entry name" value="PCD_sf"/>
</dbReference>
<dbReference type="EC" id="4.2.1.96" evidence="4"/>
<dbReference type="InterPro" id="IPR001533">
    <property type="entry name" value="Pterin_deHydtase"/>
</dbReference>
<dbReference type="SUPFAM" id="SSF55248">
    <property type="entry name" value="PCD-like"/>
    <property type="match status" value="1"/>
</dbReference>
<comment type="catalytic activity">
    <reaction evidence="1 4">
        <text>(4aS,6R)-4a-hydroxy-L-erythro-5,6,7,8-tetrahydrobiopterin = (6R)-L-erythro-6,7-dihydrobiopterin + H2O</text>
        <dbReference type="Rhea" id="RHEA:11920"/>
        <dbReference type="ChEBI" id="CHEBI:15377"/>
        <dbReference type="ChEBI" id="CHEBI:15642"/>
        <dbReference type="ChEBI" id="CHEBI:43120"/>
        <dbReference type="EC" id="4.2.1.96"/>
    </reaction>
</comment>
<dbReference type="AlphaFoldDB" id="D6PCR0"/>
<dbReference type="InterPro" id="IPR050376">
    <property type="entry name" value="Pterin-4-alpha-carb_dehyd"/>
</dbReference>
<sequence>MKAFSTNELCAMQGKATHKTAQRLTDSEIARLQPQVANWQVSDINGILQLQRRFPMANFVAAMGFARLITEIAEANDHHPTLVLEYGSVTVSWWSHSIGGLHLNDFAAAAKTDKAFANL</sequence>
<evidence type="ECO:0000256" key="2">
    <source>
        <dbReference type="ARBA" id="ARBA00006472"/>
    </source>
</evidence>